<evidence type="ECO:0008006" key="3">
    <source>
        <dbReference type="Google" id="ProtNLM"/>
    </source>
</evidence>
<sequence length="349" mass="38150">MAGFHHGISAQEVTQGILPMRNANVSVLGLVVTSTDADDTMYPVGTPVLLTGITQDNIDKAGTDGTLRDCLQTIRDIHNPTVVVLRVSASFEADSLDILLTCPTRFGLMPKRFGAPELDTPDVVLKLVSIAKRRRGIVYASPRKTDGSLITDKTAIVAYRDTYGDRELVLIDGEWGVPLNSESVSCTPTALEFVPKVILPVGKEQIILRAVLEVNGEAVFHYNGDDGFADLSVDISALDFNSESTPEWIANYLFLYSGIDLMRQMNVRNCFDYSPNGELVEGQPIYLWGLEETVPAGVLSLPRIPADVKLTFKVINNLPSNAVDFTLEQWGHDVSVYGCAIYDQSNAPQ</sequence>
<proteinExistence type="predicted"/>
<evidence type="ECO:0000313" key="2">
    <source>
        <dbReference type="Proteomes" id="UP000610203"/>
    </source>
</evidence>
<reference evidence="2" key="1">
    <citation type="journal article" date="2019" name="Int. J. Syst. Evol. Microbiol.">
        <title>The Global Catalogue of Microorganisms (GCM) 10K type strain sequencing project: providing services to taxonomists for standard genome sequencing and annotation.</title>
        <authorList>
            <consortium name="The Broad Institute Genomics Platform"/>
            <consortium name="The Broad Institute Genome Sequencing Center for Infectious Disease"/>
            <person name="Wu L."/>
            <person name="Ma J."/>
        </authorList>
    </citation>
    <scope>NUCLEOTIDE SEQUENCE [LARGE SCALE GENOMIC DNA]</scope>
    <source>
        <strain evidence="2">KCTC 42280</strain>
    </source>
</reference>
<comment type="caution">
    <text evidence="1">The sequence shown here is derived from an EMBL/GenBank/DDBJ whole genome shotgun (WGS) entry which is preliminary data.</text>
</comment>
<evidence type="ECO:0000313" key="1">
    <source>
        <dbReference type="EMBL" id="GHD25616.1"/>
    </source>
</evidence>
<gene>
    <name evidence="1" type="ORF">GCM10016272_01660</name>
</gene>
<organism evidence="1 2">
    <name type="scientific">Psychrobacter glaciei</name>
    <dbReference type="NCBI Taxonomy" id="619771"/>
    <lineage>
        <taxon>Bacteria</taxon>
        <taxon>Pseudomonadati</taxon>
        <taxon>Pseudomonadota</taxon>
        <taxon>Gammaproteobacteria</taxon>
        <taxon>Moraxellales</taxon>
        <taxon>Moraxellaceae</taxon>
        <taxon>Psychrobacter</taxon>
    </lineage>
</organism>
<dbReference type="RefSeq" id="WP_189580274.1">
    <property type="nucleotide sequence ID" value="NZ_BMZR01000001.1"/>
</dbReference>
<dbReference type="EMBL" id="BMZR01000001">
    <property type="protein sequence ID" value="GHD25616.1"/>
    <property type="molecule type" value="Genomic_DNA"/>
</dbReference>
<keyword evidence="2" id="KW-1185">Reference proteome</keyword>
<accession>A0ABQ3GN60</accession>
<dbReference type="Proteomes" id="UP000610203">
    <property type="component" value="Unassembled WGS sequence"/>
</dbReference>
<protein>
    <recommendedName>
        <fullName evidence="3">Phage tail protein</fullName>
    </recommendedName>
</protein>
<name>A0ABQ3GN60_9GAMM</name>